<comment type="caution">
    <text evidence="1">The sequence shown here is derived from an EMBL/GenBank/DDBJ whole genome shotgun (WGS) entry which is preliminary data.</text>
</comment>
<sequence>MMKLAIAQMVLGVLILAEIVTANIVPGLWGFGWFWI</sequence>
<accession>X1J2E1</accession>
<reference evidence="1" key="1">
    <citation type="journal article" date="2014" name="Front. Microbiol.">
        <title>High frequency of phylogenetically diverse reductive dehalogenase-homologous genes in deep subseafloor sedimentary metagenomes.</title>
        <authorList>
            <person name="Kawai M."/>
            <person name="Futagami T."/>
            <person name="Toyoda A."/>
            <person name="Takaki Y."/>
            <person name="Nishi S."/>
            <person name="Hori S."/>
            <person name="Arai W."/>
            <person name="Tsubouchi T."/>
            <person name="Morono Y."/>
            <person name="Uchiyama I."/>
            <person name="Ito T."/>
            <person name="Fujiyama A."/>
            <person name="Inagaki F."/>
            <person name="Takami H."/>
        </authorList>
    </citation>
    <scope>NUCLEOTIDE SEQUENCE</scope>
    <source>
        <strain evidence="1">Expedition CK06-06</strain>
    </source>
</reference>
<evidence type="ECO:0000313" key="1">
    <source>
        <dbReference type="EMBL" id="GAH72494.1"/>
    </source>
</evidence>
<feature type="non-terminal residue" evidence="1">
    <location>
        <position position="36"/>
    </location>
</feature>
<dbReference type="EMBL" id="BARU01029916">
    <property type="protein sequence ID" value="GAH72494.1"/>
    <property type="molecule type" value="Genomic_DNA"/>
</dbReference>
<dbReference type="AlphaFoldDB" id="X1J2E1"/>
<protein>
    <submittedName>
        <fullName evidence="1">Uncharacterized protein</fullName>
    </submittedName>
</protein>
<name>X1J2E1_9ZZZZ</name>
<proteinExistence type="predicted"/>
<organism evidence="1">
    <name type="scientific">marine sediment metagenome</name>
    <dbReference type="NCBI Taxonomy" id="412755"/>
    <lineage>
        <taxon>unclassified sequences</taxon>
        <taxon>metagenomes</taxon>
        <taxon>ecological metagenomes</taxon>
    </lineage>
</organism>
<gene>
    <name evidence="1" type="ORF">S03H2_47537</name>
</gene>